<protein>
    <submittedName>
        <fullName evidence="2">Uncharacterized protein</fullName>
    </submittedName>
</protein>
<evidence type="ECO:0000256" key="1">
    <source>
        <dbReference type="SAM" id="MobiDB-lite"/>
    </source>
</evidence>
<organism evidence="2 3">
    <name type="scientific">Paractinoplanes durhamensis</name>
    <dbReference type="NCBI Taxonomy" id="113563"/>
    <lineage>
        <taxon>Bacteria</taxon>
        <taxon>Bacillati</taxon>
        <taxon>Actinomycetota</taxon>
        <taxon>Actinomycetes</taxon>
        <taxon>Micromonosporales</taxon>
        <taxon>Micromonosporaceae</taxon>
        <taxon>Paractinoplanes</taxon>
    </lineage>
</organism>
<reference evidence="2 3" key="1">
    <citation type="submission" date="2021-01" db="EMBL/GenBank/DDBJ databases">
        <title>Whole genome shotgun sequence of Actinoplanes durhamensis NBRC 14914.</title>
        <authorList>
            <person name="Komaki H."/>
            <person name="Tamura T."/>
        </authorList>
    </citation>
    <scope>NUCLEOTIDE SEQUENCE [LARGE SCALE GENOMIC DNA]</scope>
    <source>
        <strain evidence="2 3">NBRC 14914</strain>
    </source>
</reference>
<accession>A0ABQ3Z0S7</accession>
<comment type="caution">
    <text evidence="2">The sequence shown here is derived from an EMBL/GenBank/DDBJ whole genome shotgun (WGS) entry which is preliminary data.</text>
</comment>
<evidence type="ECO:0000313" key="2">
    <source>
        <dbReference type="EMBL" id="GIE03439.1"/>
    </source>
</evidence>
<name>A0ABQ3Z0S7_9ACTN</name>
<gene>
    <name evidence="2" type="ORF">Adu01nite_47890</name>
</gene>
<dbReference type="EMBL" id="BOML01000038">
    <property type="protein sequence ID" value="GIE03439.1"/>
    <property type="molecule type" value="Genomic_DNA"/>
</dbReference>
<dbReference type="Proteomes" id="UP000637628">
    <property type="component" value="Unassembled WGS sequence"/>
</dbReference>
<evidence type="ECO:0000313" key="3">
    <source>
        <dbReference type="Proteomes" id="UP000637628"/>
    </source>
</evidence>
<feature type="compositionally biased region" description="Polar residues" evidence="1">
    <location>
        <begin position="415"/>
        <end position="425"/>
    </location>
</feature>
<keyword evidence="3" id="KW-1185">Reference proteome</keyword>
<sequence length="425" mass="47037">MSQPLQVAVQALQRYGREQFEDAAIYNALRNYLLYVGTVPEGAWGELPWSATWRDRWALGLEHRAAEAQLISEHTGEHAAAILKVAADYTDTDQQVALNFDLQNEYVSPFLAAYGGGYTSTGVYKPGTDGGAPYFDSPTVFTRPDNTDEFKKLNAERMAGDSDTLMPCTVSNPAGINFSAGMVGDELDHFVEQYGEDMLCTEYIARQRDYDGALPFTDYILPAWRSLPGLIRNRAELLYPAQHAYTECYDEMKLDIATVRDNWFSPGAALAWFRQANAHLNYLDAISDEVKWLGDQGIAAATLVEGLRNRYAEYGHNRAKDCIELAKAVLDAEADMLGGIGDCKTNPVKALGSALKGFANVLFIELRQKHDAAINLINVDEQRRKEQTDPGTLAHDTHPFPEANPGWANGKDWKPNQSTGPVATN</sequence>
<feature type="region of interest" description="Disordered" evidence="1">
    <location>
        <begin position="383"/>
        <end position="425"/>
    </location>
</feature>
<dbReference type="RefSeq" id="WP_203729326.1">
    <property type="nucleotide sequence ID" value="NZ_BAAATX010000006.1"/>
</dbReference>
<proteinExistence type="predicted"/>